<dbReference type="GO" id="GO:0003824">
    <property type="term" value="F:catalytic activity"/>
    <property type="evidence" value="ECO:0007669"/>
    <property type="project" value="InterPro"/>
</dbReference>
<dbReference type="EMBL" id="ML735216">
    <property type="protein sequence ID" value="KAE8396148.1"/>
    <property type="molecule type" value="Genomic_DNA"/>
</dbReference>
<dbReference type="InterPro" id="IPR035994">
    <property type="entry name" value="Nucleoside_phosphorylase_sf"/>
</dbReference>
<dbReference type="OrthoDB" id="5986190at2759"/>
<sequence>MTFSYDDYTVAWICALPVEMWAAKIMLDEVHPSLRQPQSDHNVYTLGSISGHNMVVACLPTVVAHMVSTSSNTLFGLMVGIGGRVLSKHVDIRLGDVVVSKPTATLSGHNGTLNKPPPVLLKVISQVESDYMTAEDQFSNILADTPYNKEIEKFSRPKKPNCSKYLDVLYFEMEAAALIDKFPLFVIRGICNYSNAALVAAVYTKAFLRIVPVLDHIPFERNWKFIDCEKKISKVQELVKQEKGPSRIVIYGLGRIDKTDVTLELVYRTQEKDFSRSIFWIPCTSYEHMKPAETKEHGRSYFSQKSTGKWLLVFDYADNIDMWIKDSEITPLAAIILLKRLVFLPLAISQAAAFINKNKINISIYVTLLEKHESYIIELLSEDSEDKDRYKAIQNPVATTCPHKIPLLILPRPVSDVEIIKAIGVLNTYSFISRQKERNFLSKYQLFSLQVSKTAGHLNKIFPDDDHSNRKLWRLYLPHSPAVIGEANFQDVKEKYINLVWKVRMCLYGDGRYNEAELLYMEVLGTQKQVPGPEHPSTLTNMANLVLTYREQGRWKEAE</sequence>
<dbReference type="InterPro" id="IPR027417">
    <property type="entry name" value="P-loop_NTPase"/>
</dbReference>
<dbReference type="Gene3D" id="3.40.50.1580">
    <property type="entry name" value="Nucleoside phosphorylase domain"/>
    <property type="match status" value="2"/>
</dbReference>
<dbReference type="Pfam" id="PF13424">
    <property type="entry name" value="TPR_12"/>
    <property type="match status" value="1"/>
</dbReference>
<organism evidence="1">
    <name type="scientific">Petromyces alliaceus</name>
    <name type="common">Aspergillus alliaceus</name>
    <dbReference type="NCBI Taxonomy" id="209559"/>
    <lineage>
        <taxon>Eukaryota</taxon>
        <taxon>Fungi</taxon>
        <taxon>Dikarya</taxon>
        <taxon>Ascomycota</taxon>
        <taxon>Pezizomycotina</taxon>
        <taxon>Eurotiomycetes</taxon>
        <taxon>Eurotiomycetidae</taxon>
        <taxon>Eurotiales</taxon>
        <taxon>Aspergillaceae</taxon>
        <taxon>Aspergillus</taxon>
        <taxon>Aspergillus subgen. Circumdati</taxon>
    </lineage>
</organism>
<accession>A0A5N7CR26</accession>
<dbReference type="PANTHER" id="PTHR46082">
    <property type="entry name" value="ATP/GTP-BINDING PROTEIN-RELATED"/>
    <property type="match status" value="1"/>
</dbReference>
<dbReference type="PANTHER" id="PTHR46082:SF11">
    <property type="entry name" value="AAA+ ATPASE DOMAIN-CONTAINING PROTEIN-RELATED"/>
    <property type="match status" value="1"/>
</dbReference>
<protein>
    <recommendedName>
        <fullName evidence="2">Nucleoside phosphorylase domain-containing protein</fullName>
    </recommendedName>
</protein>
<dbReference type="SUPFAM" id="SSF53167">
    <property type="entry name" value="Purine and uridine phosphorylases"/>
    <property type="match status" value="1"/>
</dbReference>
<dbReference type="InterPro" id="IPR011990">
    <property type="entry name" value="TPR-like_helical_dom_sf"/>
</dbReference>
<dbReference type="GO" id="GO:0009116">
    <property type="term" value="P:nucleoside metabolic process"/>
    <property type="evidence" value="ECO:0007669"/>
    <property type="project" value="InterPro"/>
</dbReference>
<dbReference type="Proteomes" id="UP000326877">
    <property type="component" value="Unassembled WGS sequence"/>
</dbReference>
<evidence type="ECO:0008006" key="2">
    <source>
        <dbReference type="Google" id="ProtNLM"/>
    </source>
</evidence>
<proteinExistence type="predicted"/>
<reference evidence="1" key="1">
    <citation type="submission" date="2019-04" db="EMBL/GenBank/DDBJ databases">
        <title>Friends and foes A comparative genomics studyof 23 Aspergillus species from section Flavi.</title>
        <authorList>
            <consortium name="DOE Joint Genome Institute"/>
            <person name="Kjaerbolling I."/>
            <person name="Vesth T."/>
            <person name="Frisvad J.C."/>
            <person name="Nybo J.L."/>
            <person name="Theobald S."/>
            <person name="Kildgaard S."/>
            <person name="Isbrandt T."/>
            <person name="Kuo A."/>
            <person name="Sato A."/>
            <person name="Lyhne E.K."/>
            <person name="Kogle M.E."/>
            <person name="Wiebenga A."/>
            <person name="Kun R.S."/>
            <person name="Lubbers R.J."/>
            <person name="Makela M.R."/>
            <person name="Barry K."/>
            <person name="Chovatia M."/>
            <person name="Clum A."/>
            <person name="Daum C."/>
            <person name="Haridas S."/>
            <person name="He G."/>
            <person name="LaButti K."/>
            <person name="Lipzen A."/>
            <person name="Mondo S."/>
            <person name="Riley R."/>
            <person name="Salamov A."/>
            <person name="Simmons B.A."/>
            <person name="Magnuson J.K."/>
            <person name="Henrissat B."/>
            <person name="Mortensen U.H."/>
            <person name="Larsen T.O."/>
            <person name="Devries R.P."/>
            <person name="Grigoriev I.V."/>
            <person name="Machida M."/>
            <person name="Baker S.E."/>
            <person name="Andersen M.R."/>
        </authorList>
    </citation>
    <scope>NUCLEOTIDE SEQUENCE [LARGE SCALE GENOMIC DNA]</scope>
    <source>
        <strain evidence="1">IBT 14317</strain>
    </source>
</reference>
<name>A0A5N7CR26_PETAA</name>
<dbReference type="InterPro" id="IPR053137">
    <property type="entry name" value="NLR-like"/>
</dbReference>
<gene>
    <name evidence="1" type="ORF">BDV23DRAFT_168402</name>
</gene>
<dbReference type="Gene3D" id="1.25.40.10">
    <property type="entry name" value="Tetratricopeptide repeat domain"/>
    <property type="match status" value="1"/>
</dbReference>
<evidence type="ECO:0000313" key="1">
    <source>
        <dbReference type="EMBL" id="KAE8396148.1"/>
    </source>
</evidence>
<dbReference type="AlphaFoldDB" id="A0A5N7CR26"/>
<dbReference type="Gene3D" id="3.40.50.300">
    <property type="entry name" value="P-loop containing nucleotide triphosphate hydrolases"/>
    <property type="match status" value="1"/>
</dbReference>